<evidence type="ECO:0000313" key="3">
    <source>
        <dbReference type="Proteomes" id="UP001642409"/>
    </source>
</evidence>
<accession>A0ABP1J5X8</accession>
<dbReference type="Proteomes" id="UP001642409">
    <property type="component" value="Unassembled WGS sequence"/>
</dbReference>
<keyword evidence="3" id="KW-1185">Reference proteome</keyword>
<reference evidence="2 3" key="1">
    <citation type="submission" date="2024-07" db="EMBL/GenBank/DDBJ databases">
        <authorList>
            <person name="Akdeniz Z."/>
        </authorList>
    </citation>
    <scope>NUCLEOTIDE SEQUENCE [LARGE SCALE GENOMIC DNA]</scope>
</reference>
<comment type="caution">
    <text evidence="2">The sequence shown here is derived from an EMBL/GenBank/DDBJ whole genome shotgun (WGS) entry which is preliminary data.</text>
</comment>
<name>A0ABP1J5X8_9EUKA</name>
<keyword evidence="1" id="KW-1133">Transmembrane helix</keyword>
<proteinExistence type="predicted"/>
<gene>
    <name evidence="2" type="ORF">HINF_LOCUS33534</name>
</gene>
<keyword evidence="1" id="KW-0472">Membrane</keyword>
<evidence type="ECO:0000313" key="2">
    <source>
        <dbReference type="EMBL" id="CAL6030657.1"/>
    </source>
</evidence>
<dbReference type="EMBL" id="CAXDID020000117">
    <property type="protein sequence ID" value="CAL6030657.1"/>
    <property type="molecule type" value="Genomic_DNA"/>
</dbReference>
<evidence type="ECO:0000256" key="1">
    <source>
        <dbReference type="SAM" id="Phobius"/>
    </source>
</evidence>
<sequence length="110" mass="12796">MNFKFQSIKTNSFTLYIGRTPVNGFNRKRIRNKLSSVQRSFLLLILFFIRFGFKLIQFVLHSCIYDLVIQRGTLKTMAGGQLQMTRIEGQIQGRHLISEGENIVKLTLKE</sequence>
<feature type="transmembrane region" description="Helical" evidence="1">
    <location>
        <begin position="41"/>
        <end position="60"/>
    </location>
</feature>
<keyword evidence="1" id="KW-0812">Transmembrane</keyword>
<protein>
    <submittedName>
        <fullName evidence="2">Hypothetical_protein</fullName>
    </submittedName>
</protein>
<organism evidence="2 3">
    <name type="scientific">Hexamita inflata</name>
    <dbReference type="NCBI Taxonomy" id="28002"/>
    <lineage>
        <taxon>Eukaryota</taxon>
        <taxon>Metamonada</taxon>
        <taxon>Diplomonadida</taxon>
        <taxon>Hexamitidae</taxon>
        <taxon>Hexamitinae</taxon>
        <taxon>Hexamita</taxon>
    </lineage>
</organism>